<evidence type="ECO:0000256" key="5">
    <source>
        <dbReference type="ARBA" id="ARBA00037982"/>
    </source>
</evidence>
<dbReference type="EMBL" id="OC858410">
    <property type="protein sequence ID" value="CAD7626440.1"/>
    <property type="molecule type" value="Genomic_DNA"/>
</dbReference>
<dbReference type="AlphaFoldDB" id="A0A7R9Q054"/>
<gene>
    <name evidence="7" type="ORF">OSB1V03_LOCUS6873</name>
</gene>
<accession>A0A7R9Q054</accession>
<dbReference type="InterPro" id="IPR011009">
    <property type="entry name" value="Kinase-like_dom_sf"/>
</dbReference>
<dbReference type="SUPFAM" id="SSF56112">
    <property type="entry name" value="Protein kinase-like (PK-like)"/>
    <property type="match status" value="1"/>
</dbReference>
<evidence type="ECO:0000256" key="2">
    <source>
        <dbReference type="ARBA" id="ARBA00022741"/>
    </source>
</evidence>
<dbReference type="Gene3D" id="3.30.200.20">
    <property type="entry name" value="Phosphorylase Kinase, domain 1"/>
    <property type="match status" value="1"/>
</dbReference>
<dbReference type="InterPro" id="IPR050339">
    <property type="entry name" value="CC_SR_Kinase"/>
</dbReference>
<keyword evidence="3" id="KW-0418">Kinase</keyword>
<keyword evidence="8" id="KW-1185">Reference proteome</keyword>
<proteinExistence type="inferred from homology"/>
<dbReference type="Gene3D" id="1.10.510.10">
    <property type="entry name" value="Transferase(Phosphotransferase) domain 1"/>
    <property type="match status" value="1"/>
</dbReference>
<dbReference type="OrthoDB" id="535509at2759"/>
<evidence type="ECO:0000259" key="6">
    <source>
        <dbReference type="PROSITE" id="PS50011"/>
    </source>
</evidence>
<dbReference type="PROSITE" id="PS50011">
    <property type="entry name" value="PROTEIN_KINASE_DOM"/>
    <property type="match status" value="1"/>
</dbReference>
<dbReference type="Proteomes" id="UP000759131">
    <property type="component" value="Unassembled WGS sequence"/>
</dbReference>
<protein>
    <recommendedName>
        <fullName evidence="6">Protein kinase domain-containing protein</fullName>
    </recommendedName>
</protein>
<sequence length="300" mass="35357">MDLKEYAKMSLKNQNENNDKSSDGYYKTQFIEITQIGHSSSFGKIFAVKRVEFEDFSEEEKQKILKEVKILSKLDLNFVVKYHNSWLESNHLYIRMEFCPQSLRDFIDNKVIVFERQPEDHMNSVFEYYISCEIFKEILRSVQYLHECKPPVIHRDLKPENILISANIMSNRCVKLCDFGLATVHNIDGNTSSRYDHSVCGTLKYIAPEVYSRKYNHLADMYSLYVIGEQLFSIDYQASTSFDAKESVFRTSMQCMYRTLLAMMSTPNWRQRPECREVLAKHNEWSIDKSVVTNHKEFNS</sequence>
<evidence type="ECO:0000256" key="4">
    <source>
        <dbReference type="ARBA" id="ARBA00022840"/>
    </source>
</evidence>
<dbReference type="GO" id="GO:0004672">
    <property type="term" value="F:protein kinase activity"/>
    <property type="evidence" value="ECO:0007669"/>
    <property type="project" value="InterPro"/>
</dbReference>
<dbReference type="SMART" id="SM00220">
    <property type="entry name" value="S_TKc"/>
    <property type="match status" value="1"/>
</dbReference>
<dbReference type="InterPro" id="IPR000719">
    <property type="entry name" value="Prot_kinase_dom"/>
</dbReference>
<keyword evidence="2" id="KW-0547">Nucleotide-binding</keyword>
<name>A0A7R9Q054_9ACAR</name>
<evidence type="ECO:0000313" key="8">
    <source>
        <dbReference type="Proteomes" id="UP000759131"/>
    </source>
</evidence>
<feature type="non-terminal residue" evidence="7">
    <location>
        <position position="300"/>
    </location>
</feature>
<feature type="domain" description="Protein kinase" evidence="6">
    <location>
        <begin position="15"/>
        <end position="286"/>
    </location>
</feature>
<keyword evidence="1" id="KW-0808">Transferase</keyword>
<dbReference type="InterPro" id="IPR008271">
    <property type="entry name" value="Ser/Thr_kinase_AS"/>
</dbReference>
<evidence type="ECO:0000256" key="1">
    <source>
        <dbReference type="ARBA" id="ARBA00022679"/>
    </source>
</evidence>
<comment type="similarity">
    <text evidence="5">Belongs to the protein kinase superfamily. Ser/Thr protein kinase family. GCN2 subfamily.</text>
</comment>
<keyword evidence="4" id="KW-0067">ATP-binding</keyword>
<evidence type="ECO:0000256" key="3">
    <source>
        <dbReference type="ARBA" id="ARBA00022777"/>
    </source>
</evidence>
<reference evidence="7" key="1">
    <citation type="submission" date="2020-11" db="EMBL/GenBank/DDBJ databases">
        <authorList>
            <person name="Tran Van P."/>
        </authorList>
    </citation>
    <scope>NUCLEOTIDE SEQUENCE</scope>
</reference>
<dbReference type="GO" id="GO:0005737">
    <property type="term" value="C:cytoplasm"/>
    <property type="evidence" value="ECO:0007669"/>
    <property type="project" value="TreeGrafter"/>
</dbReference>
<evidence type="ECO:0000313" key="7">
    <source>
        <dbReference type="EMBL" id="CAD7626440.1"/>
    </source>
</evidence>
<dbReference type="GO" id="GO:0005634">
    <property type="term" value="C:nucleus"/>
    <property type="evidence" value="ECO:0007669"/>
    <property type="project" value="TreeGrafter"/>
</dbReference>
<dbReference type="PANTHER" id="PTHR11042">
    <property type="entry name" value="EUKARYOTIC TRANSLATION INITIATION FACTOR 2-ALPHA KINASE EIF2-ALPHA KINASE -RELATED"/>
    <property type="match status" value="1"/>
</dbReference>
<dbReference type="EMBL" id="CAJPIZ010003835">
    <property type="protein sequence ID" value="CAG2106870.1"/>
    <property type="molecule type" value="Genomic_DNA"/>
</dbReference>
<dbReference type="Pfam" id="PF00069">
    <property type="entry name" value="Pkinase"/>
    <property type="match status" value="1"/>
</dbReference>
<dbReference type="GO" id="GO:0005524">
    <property type="term" value="F:ATP binding"/>
    <property type="evidence" value="ECO:0007669"/>
    <property type="project" value="UniProtKB-KW"/>
</dbReference>
<dbReference type="PROSITE" id="PS00108">
    <property type="entry name" value="PROTEIN_KINASE_ST"/>
    <property type="match status" value="1"/>
</dbReference>
<organism evidence="7">
    <name type="scientific">Medioppia subpectinata</name>
    <dbReference type="NCBI Taxonomy" id="1979941"/>
    <lineage>
        <taxon>Eukaryota</taxon>
        <taxon>Metazoa</taxon>
        <taxon>Ecdysozoa</taxon>
        <taxon>Arthropoda</taxon>
        <taxon>Chelicerata</taxon>
        <taxon>Arachnida</taxon>
        <taxon>Acari</taxon>
        <taxon>Acariformes</taxon>
        <taxon>Sarcoptiformes</taxon>
        <taxon>Oribatida</taxon>
        <taxon>Brachypylina</taxon>
        <taxon>Oppioidea</taxon>
        <taxon>Oppiidae</taxon>
        <taxon>Medioppia</taxon>
    </lineage>
</organism>